<reference evidence="1" key="1">
    <citation type="submission" date="2018-06" db="EMBL/GenBank/DDBJ databases">
        <authorList>
            <person name="Zhirakovskaya E."/>
        </authorList>
    </citation>
    <scope>NUCLEOTIDE SEQUENCE</scope>
</reference>
<name>A0A3B0X372_9ZZZZ</name>
<dbReference type="InterPro" id="IPR034660">
    <property type="entry name" value="DinB/YfiT-like"/>
</dbReference>
<organism evidence="1">
    <name type="scientific">hydrothermal vent metagenome</name>
    <dbReference type="NCBI Taxonomy" id="652676"/>
    <lineage>
        <taxon>unclassified sequences</taxon>
        <taxon>metagenomes</taxon>
        <taxon>ecological metagenomes</taxon>
    </lineage>
</organism>
<accession>A0A3B0X372</accession>
<sequence length="173" mass="19491">MHKIINGCIEILEQSEAFLLSSTPDSYLAITKPYFISSCGEHMRHVLDHFNAILSDYHSGVINYDRRQRGSDIEKNIHRGQQEITRIKTWLLSLDDETLDKALTVQTEVSVSAQNIIHTHSCLGRELVFASAHAIHHFSMMSIAMQMQDLQADSSFGIAPATQTHLRSEQCAP</sequence>
<evidence type="ECO:0000313" key="1">
    <source>
        <dbReference type="EMBL" id="VAW62201.1"/>
    </source>
</evidence>
<dbReference type="AlphaFoldDB" id="A0A3B0X372"/>
<dbReference type="SUPFAM" id="SSF109854">
    <property type="entry name" value="DinB/YfiT-like putative metalloenzymes"/>
    <property type="match status" value="1"/>
</dbReference>
<dbReference type="PANTHER" id="PTHR39473:SF1">
    <property type="entry name" value="DINB-LIKE DOMAIN-CONTAINING PROTEIN"/>
    <property type="match status" value="1"/>
</dbReference>
<evidence type="ECO:0008006" key="2">
    <source>
        <dbReference type="Google" id="ProtNLM"/>
    </source>
</evidence>
<proteinExistence type="predicted"/>
<dbReference type="PANTHER" id="PTHR39473">
    <property type="match status" value="1"/>
</dbReference>
<dbReference type="EMBL" id="UOFG01000164">
    <property type="protein sequence ID" value="VAW62201.1"/>
    <property type="molecule type" value="Genomic_DNA"/>
</dbReference>
<protein>
    <recommendedName>
        <fullName evidence="2">DinB-like domain-containing protein</fullName>
    </recommendedName>
</protein>
<gene>
    <name evidence="1" type="ORF">MNBD_GAMMA11-2678</name>
</gene>